<name>H1YBG8_9SPHI</name>
<sequence length="158" mass="18041">MSLIINFLRGLFGNNPKGAAKSTTNDYMQRWEEDRRKSIKATEQRLGNWIIALVNQKGSLPFSWESGNDEAFLTFTDFTEAEEDNFMDLEQYIINKLDIPDAGEFEMTGSGTIYITGNSVRVKYSSTIKGVIDYDEETDQEIYSEEEQDSGDELLFSI</sequence>
<proteinExistence type="predicted"/>
<accession>H1YBG8</accession>
<keyword evidence="2" id="KW-1185">Reference proteome</keyword>
<dbReference type="OrthoDB" id="675467at2"/>
<dbReference type="RefSeq" id="WP_008504662.1">
    <property type="nucleotide sequence ID" value="NZ_CM001403.1"/>
</dbReference>
<dbReference type="EMBL" id="CM001403">
    <property type="protein sequence ID" value="EHQ25039.1"/>
    <property type="molecule type" value="Genomic_DNA"/>
</dbReference>
<dbReference type="Proteomes" id="UP000002774">
    <property type="component" value="Chromosome"/>
</dbReference>
<organism evidence="1 2">
    <name type="scientific">Mucilaginibacter paludis DSM 18603</name>
    <dbReference type="NCBI Taxonomy" id="714943"/>
    <lineage>
        <taxon>Bacteria</taxon>
        <taxon>Pseudomonadati</taxon>
        <taxon>Bacteroidota</taxon>
        <taxon>Sphingobacteriia</taxon>
        <taxon>Sphingobacteriales</taxon>
        <taxon>Sphingobacteriaceae</taxon>
        <taxon>Mucilaginibacter</taxon>
    </lineage>
</organism>
<evidence type="ECO:0000313" key="1">
    <source>
        <dbReference type="EMBL" id="EHQ25039.1"/>
    </source>
</evidence>
<dbReference type="AlphaFoldDB" id="H1YBG8"/>
<dbReference type="HOGENOM" id="CLU_1667410_0_0_10"/>
<evidence type="ECO:0000313" key="2">
    <source>
        <dbReference type="Proteomes" id="UP000002774"/>
    </source>
</evidence>
<gene>
    <name evidence="1" type="ORF">Mucpa_0858</name>
</gene>
<reference evidence="1" key="1">
    <citation type="submission" date="2011-09" db="EMBL/GenBank/DDBJ databases">
        <title>The permanent draft genome of Mucilaginibacter paludis DSM 18603.</title>
        <authorList>
            <consortium name="US DOE Joint Genome Institute (JGI-PGF)"/>
            <person name="Lucas S."/>
            <person name="Han J."/>
            <person name="Lapidus A."/>
            <person name="Bruce D."/>
            <person name="Goodwin L."/>
            <person name="Pitluck S."/>
            <person name="Peters L."/>
            <person name="Kyrpides N."/>
            <person name="Mavromatis K."/>
            <person name="Ivanova N."/>
            <person name="Mikhailova N."/>
            <person name="Held B."/>
            <person name="Detter J.C."/>
            <person name="Tapia R."/>
            <person name="Han C."/>
            <person name="Land M."/>
            <person name="Hauser L."/>
            <person name="Markowitz V."/>
            <person name="Cheng J.-F."/>
            <person name="Hugenholtz P."/>
            <person name="Woyke T."/>
            <person name="Wu D."/>
            <person name="Tindall B."/>
            <person name="Brambilla E."/>
            <person name="Klenk H.-P."/>
            <person name="Eisen J.A."/>
        </authorList>
    </citation>
    <scope>NUCLEOTIDE SEQUENCE [LARGE SCALE GENOMIC DNA]</scope>
    <source>
        <strain evidence="1">DSM 18603</strain>
    </source>
</reference>
<protein>
    <submittedName>
        <fullName evidence="1">Uncharacterized protein</fullName>
    </submittedName>
</protein>
<dbReference type="STRING" id="714943.Mucpa_0858"/>